<keyword evidence="3" id="KW-0574">Periplasm</keyword>
<protein>
    <submittedName>
        <fullName evidence="7">Uncharacterized protein</fullName>
    </submittedName>
</protein>
<keyword evidence="2" id="KW-0732">Signal</keyword>
<dbReference type="Gene3D" id="1.50.10.100">
    <property type="entry name" value="Chondroitin AC/alginate lyase"/>
    <property type="match status" value="1"/>
</dbReference>
<dbReference type="PANTHER" id="PTHR39210:SF1">
    <property type="entry name" value="HEPARIN-SULFATE LYASE"/>
    <property type="match status" value="1"/>
</dbReference>
<accession>A0A6N9YPB4</accession>
<evidence type="ECO:0000256" key="3">
    <source>
        <dbReference type="ARBA" id="ARBA00022764"/>
    </source>
</evidence>
<evidence type="ECO:0000259" key="6">
    <source>
        <dbReference type="Pfam" id="PF16889"/>
    </source>
</evidence>
<evidence type="ECO:0000259" key="5">
    <source>
        <dbReference type="Pfam" id="PF07940"/>
    </source>
</evidence>
<dbReference type="GO" id="GO:0042597">
    <property type="term" value="C:periplasmic space"/>
    <property type="evidence" value="ECO:0007669"/>
    <property type="project" value="UniProtKB-SubCell"/>
</dbReference>
<dbReference type="Proteomes" id="UP000469185">
    <property type="component" value="Unassembled WGS sequence"/>
</dbReference>
<name>A0A6N9YPB4_9ACTN</name>
<evidence type="ECO:0000256" key="2">
    <source>
        <dbReference type="ARBA" id="ARBA00022729"/>
    </source>
</evidence>
<evidence type="ECO:0000313" key="8">
    <source>
        <dbReference type="Proteomes" id="UP000469185"/>
    </source>
</evidence>
<dbReference type="InterPro" id="IPR008929">
    <property type="entry name" value="Chondroitin_lyas"/>
</dbReference>
<feature type="domain" description="Heparinase II/III-like C-terminal" evidence="5">
    <location>
        <begin position="408"/>
        <end position="574"/>
    </location>
</feature>
<comment type="subcellular location">
    <subcellularLocation>
        <location evidence="1">Periplasm</location>
    </subcellularLocation>
</comment>
<dbReference type="AlphaFoldDB" id="A0A6N9YPB4"/>
<evidence type="ECO:0000313" key="7">
    <source>
        <dbReference type="EMBL" id="NED96787.1"/>
    </source>
</evidence>
<keyword evidence="4" id="KW-0456">Lyase</keyword>
<dbReference type="InterPro" id="IPR031680">
    <property type="entry name" value="Hepar_II_III_N"/>
</dbReference>
<reference evidence="7 8" key="1">
    <citation type="submission" date="2020-02" db="EMBL/GenBank/DDBJ databases">
        <authorList>
            <person name="Li X.-J."/>
            <person name="Feng X.-M."/>
        </authorList>
    </citation>
    <scope>NUCLEOTIDE SEQUENCE [LARGE SCALE GENOMIC DNA]</scope>
    <source>
        <strain evidence="7 8">CGMCC 4.7225</strain>
    </source>
</reference>
<dbReference type="RefSeq" id="WP_163819566.1">
    <property type="nucleotide sequence ID" value="NZ_JAAGOB010000008.1"/>
</dbReference>
<proteinExistence type="predicted"/>
<sequence>MTRWVESPPHIDETRMRHITDRHLVDSLDLTLPGLETVARAADDTDRALREWRAYRASGAAPSPVADIRRWVQRRRSRPSAPPADDALRSARVVRHVFGIRGGRVGFLEAAEVLLNEDVDFVDSSRGRSSFYGFHYLYWMRPLLEAYALTGDARYAARYGELFSQWYDARDQVIGDWPGLDVVWYSLGLRARSGMYNQAISLLSAEPAFTDEQWRRTMKSLLGGARWAAEEHVTFRNGNWQLVSVCELAHVASLYPEFAEHGTWNEVARRRIEDHLELDFYADGCHYERSPSYHTMCMEALHVAALSADPEQWPLADHPRLRAAHAWLADMAHPAGWLPHLQDSHLVRPAEMLLIGHHLYGVPEWKWLVERWMDPDHIVDRLDWLGPRPDGTDPVEFFLNAPSIEPSGRSELLRPSGYAMLRQGWAVDDLTAVVNAGPYIGHELEPHSHHAALDFVISGWGEALAWEAGGPPSYDDPGYYTWYQAGRGHNSVVLDGEPNSSERNTVVDSFWTLGGNSPRHQRHGVDVVAGRHDAFVRRHRRRMVFVRSDPAYWLVVDDFGDEPVESTWTIHGRSPWNDDGRRRFVSEAAPGLVVVPVDRPSGVEHGTGPARLPASQVALASDGEGDGERDLALRTRRSRPDEYGTIHGLHLSYECARLRTVLVPFGYQAPEVEAEATGGELLVVRIAGAVDEFGSGHWTRAYADGRVELARWDLDPEEPEPETRQGGETMPAIGGRGLCAWWCRTGDGVLTAELVTDRHATVTVDPPLGDPGGGQIVVNGVVVGEAAAGPSRITLPSAGTWSVQIEWQGTHG</sequence>
<dbReference type="GO" id="GO:0016829">
    <property type="term" value="F:lyase activity"/>
    <property type="evidence" value="ECO:0007669"/>
    <property type="project" value="UniProtKB-KW"/>
</dbReference>
<dbReference type="Pfam" id="PF16889">
    <property type="entry name" value="Hepar_II_III_N"/>
    <property type="match status" value="1"/>
</dbReference>
<dbReference type="EMBL" id="JAAGOB010000008">
    <property type="protein sequence ID" value="NED96787.1"/>
    <property type="molecule type" value="Genomic_DNA"/>
</dbReference>
<organism evidence="7 8">
    <name type="scientific">Phytoactinopolyspora alkaliphila</name>
    <dbReference type="NCBI Taxonomy" id="1783498"/>
    <lineage>
        <taxon>Bacteria</taxon>
        <taxon>Bacillati</taxon>
        <taxon>Actinomycetota</taxon>
        <taxon>Actinomycetes</taxon>
        <taxon>Jiangellales</taxon>
        <taxon>Jiangellaceae</taxon>
        <taxon>Phytoactinopolyspora</taxon>
    </lineage>
</organism>
<dbReference type="SUPFAM" id="SSF48230">
    <property type="entry name" value="Chondroitin AC/alginate lyase"/>
    <property type="match status" value="1"/>
</dbReference>
<gene>
    <name evidence="7" type="ORF">G1H11_15870</name>
</gene>
<keyword evidence="8" id="KW-1185">Reference proteome</keyword>
<dbReference type="InterPro" id="IPR012480">
    <property type="entry name" value="Hepar_II_III_C"/>
</dbReference>
<dbReference type="PANTHER" id="PTHR39210">
    <property type="entry name" value="HEPARIN-SULFATE LYASE"/>
    <property type="match status" value="1"/>
</dbReference>
<dbReference type="Gene3D" id="2.70.98.70">
    <property type="match status" value="1"/>
</dbReference>
<dbReference type="Pfam" id="PF07940">
    <property type="entry name" value="Hepar_II_III_C"/>
    <property type="match status" value="1"/>
</dbReference>
<feature type="domain" description="Heparin-sulfate lyase N-terminal" evidence="6">
    <location>
        <begin position="26"/>
        <end position="349"/>
    </location>
</feature>
<comment type="caution">
    <text evidence="7">The sequence shown here is derived from an EMBL/GenBank/DDBJ whole genome shotgun (WGS) entry which is preliminary data.</text>
</comment>
<evidence type="ECO:0000256" key="1">
    <source>
        <dbReference type="ARBA" id="ARBA00004418"/>
    </source>
</evidence>
<evidence type="ECO:0000256" key="4">
    <source>
        <dbReference type="ARBA" id="ARBA00023239"/>
    </source>
</evidence>